<proteinExistence type="predicted"/>
<organism evidence="2">
    <name type="scientific">Candidatus Kentrum sp. TC</name>
    <dbReference type="NCBI Taxonomy" id="2126339"/>
    <lineage>
        <taxon>Bacteria</taxon>
        <taxon>Pseudomonadati</taxon>
        <taxon>Pseudomonadota</taxon>
        <taxon>Gammaproteobacteria</taxon>
        <taxon>Candidatus Kentrum</taxon>
    </lineage>
</organism>
<feature type="transmembrane region" description="Helical" evidence="1">
    <location>
        <begin position="62"/>
        <end position="81"/>
    </location>
</feature>
<evidence type="ECO:0000256" key="1">
    <source>
        <dbReference type="SAM" id="Phobius"/>
    </source>
</evidence>
<name>A0A450YJ64_9GAMM</name>
<keyword evidence="1" id="KW-0472">Membrane</keyword>
<gene>
    <name evidence="2" type="ORF">BECKTC1821E_GA0114239_101217</name>
</gene>
<protein>
    <submittedName>
        <fullName evidence="2">Uncharacterized protein</fullName>
    </submittedName>
</protein>
<accession>A0A450YJ64</accession>
<evidence type="ECO:0000313" key="2">
    <source>
        <dbReference type="EMBL" id="VFK41573.1"/>
    </source>
</evidence>
<dbReference type="EMBL" id="CAADFT010000012">
    <property type="protein sequence ID" value="VFK41573.1"/>
    <property type="molecule type" value="Genomic_DNA"/>
</dbReference>
<feature type="transmembrane region" description="Helical" evidence="1">
    <location>
        <begin position="26"/>
        <end position="50"/>
    </location>
</feature>
<keyword evidence="1" id="KW-1133">Transmembrane helix</keyword>
<dbReference type="AlphaFoldDB" id="A0A450YJ64"/>
<reference evidence="2" key="1">
    <citation type="submission" date="2019-02" db="EMBL/GenBank/DDBJ databases">
        <authorList>
            <person name="Gruber-Vodicka R. H."/>
            <person name="Seah K. B. B."/>
        </authorList>
    </citation>
    <scope>NUCLEOTIDE SEQUENCE</scope>
    <source>
        <strain evidence="2">BECK_BZ125</strain>
    </source>
</reference>
<sequence>MSEFISGFIETISGYLIGRFQASGRVATHISATIISFLCGLIFFISYGIHGLLFPAQNGKDLLPGLLVFSLGVSLCVYFLIRIDIWLKKKKRTSDAL</sequence>
<keyword evidence="1" id="KW-0812">Transmembrane</keyword>